<accession>A0A0C9XYY4</accession>
<dbReference type="AlphaFoldDB" id="A0A0C9XYY4"/>
<name>A0A0C9XYY4_9AGAM</name>
<dbReference type="Proteomes" id="UP000054018">
    <property type="component" value="Unassembled WGS sequence"/>
</dbReference>
<evidence type="ECO:0000313" key="2">
    <source>
        <dbReference type="Proteomes" id="UP000054018"/>
    </source>
</evidence>
<sequence length="58" mass="6849">MYRKLFLSHSHAKWPWSSTLVPAVLGVLAKAPRSQRWYFPLNQPSLIQLKQGHWLKHI</sequence>
<evidence type="ECO:0000313" key="1">
    <source>
        <dbReference type="EMBL" id="KIK17740.1"/>
    </source>
</evidence>
<keyword evidence="2" id="KW-1185">Reference proteome</keyword>
<reference evidence="2" key="2">
    <citation type="submission" date="2015-01" db="EMBL/GenBank/DDBJ databases">
        <title>Evolutionary Origins and Diversification of the Mycorrhizal Mutualists.</title>
        <authorList>
            <consortium name="DOE Joint Genome Institute"/>
            <consortium name="Mycorrhizal Genomics Consortium"/>
            <person name="Kohler A."/>
            <person name="Kuo A."/>
            <person name="Nagy L.G."/>
            <person name="Floudas D."/>
            <person name="Copeland A."/>
            <person name="Barry K.W."/>
            <person name="Cichocki N."/>
            <person name="Veneault-Fourrey C."/>
            <person name="LaButti K."/>
            <person name="Lindquist E.A."/>
            <person name="Lipzen A."/>
            <person name="Lundell T."/>
            <person name="Morin E."/>
            <person name="Murat C."/>
            <person name="Riley R."/>
            <person name="Ohm R."/>
            <person name="Sun H."/>
            <person name="Tunlid A."/>
            <person name="Henrissat B."/>
            <person name="Grigoriev I.V."/>
            <person name="Hibbett D.S."/>
            <person name="Martin F."/>
        </authorList>
    </citation>
    <scope>NUCLEOTIDE SEQUENCE [LARGE SCALE GENOMIC DNA]</scope>
    <source>
        <strain evidence="2">441</strain>
    </source>
</reference>
<reference evidence="1 2" key="1">
    <citation type="submission" date="2014-04" db="EMBL/GenBank/DDBJ databases">
        <authorList>
            <consortium name="DOE Joint Genome Institute"/>
            <person name="Kuo A."/>
            <person name="Kohler A."/>
            <person name="Costa M.D."/>
            <person name="Nagy L.G."/>
            <person name="Floudas D."/>
            <person name="Copeland A."/>
            <person name="Barry K.W."/>
            <person name="Cichocki N."/>
            <person name="Veneault-Fourrey C."/>
            <person name="LaButti K."/>
            <person name="Lindquist E.A."/>
            <person name="Lipzen A."/>
            <person name="Lundell T."/>
            <person name="Morin E."/>
            <person name="Murat C."/>
            <person name="Sun H."/>
            <person name="Tunlid A."/>
            <person name="Henrissat B."/>
            <person name="Grigoriev I.V."/>
            <person name="Hibbett D.S."/>
            <person name="Martin F."/>
            <person name="Nordberg H.P."/>
            <person name="Cantor M.N."/>
            <person name="Hua S.X."/>
        </authorList>
    </citation>
    <scope>NUCLEOTIDE SEQUENCE [LARGE SCALE GENOMIC DNA]</scope>
    <source>
        <strain evidence="1 2">441</strain>
    </source>
</reference>
<proteinExistence type="predicted"/>
<dbReference type="HOGENOM" id="CLU_2979953_0_0_1"/>
<protein>
    <submittedName>
        <fullName evidence="1">Uncharacterized protein</fullName>
    </submittedName>
</protein>
<gene>
    <name evidence="1" type="ORF">PISMIDRAFT_684982</name>
</gene>
<organism evidence="1 2">
    <name type="scientific">Pisolithus microcarpus 441</name>
    <dbReference type="NCBI Taxonomy" id="765257"/>
    <lineage>
        <taxon>Eukaryota</taxon>
        <taxon>Fungi</taxon>
        <taxon>Dikarya</taxon>
        <taxon>Basidiomycota</taxon>
        <taxon>Agaricomycotina</taxon>
        <taxon>Agaricomycetes</taxon>
        <taxon>Agaricomycetidae</taxon>
        <taxon>Boletales</taxon>
        <taxon>Sclerodermatineae</taxon>
        <taxon>Pisolithaceae</taxon>
        <taxon>Pisolithus</taxon>
    </lineage>
</organism>
<dbReference type="EMBL" id="KN833821">
    <property type="protein sequence ID" value="KIK17740.1"/>
    <property type="molecule type" value="Genomic_DNA"/>
</dbReference>